<comment type="pathway">
    <text evidence="2">Carbohydrate degradation; glycolysis; pyruvate from D-glyceraldehyde 3-phosphate: step 2/5.</text>
</comment>
<dbReference type="InterPro" id="IPR036043">
    <property type="entry name" value="Phosphoglycerate_kinase_sf"/>
</dbReference>
<evidence type="ECO:0000256" key="6">
    <source>
        <dbReference type="ARBA" id="ARBA00022490"/>
    </source>
</evidence>
<dbReference type="Pfam" id="PF00162">
    <property type="entry name" value="PGK"/>
    <property type="match status" value="1"/>
</dbReference>
<dbReference type="PROSITE" id="PS00111">
    <property type="entry name" value="PGLYCERATE_KINASE"/>
    <property type="match status" value="1"/>
</dbReference>
<dbReference type="PIRSF" id="PIRSF000724">
    <property type="entry name" value="Pgk"/>
    <property type="match status" value="1"/>
</dbReference>
<keyword evidence="6" id="KW-0963">Cytoplasm</keyword>
<dbReference type="AlphaFoldDB" id="E6PCN0"/>
<sequence length="394" mass="41447">MSYATLDDLDCAGKRVLLREDFNVPLKDGAILDYTRIDAALPTLRRLQAKGARTIVLSHLGRPKGVIDDRYSLRLVAEALAKRLGAPVAFADDCTGEPARATVAALEPGGIALLENVRFHAGEETNDVTFARALAENGDLFVNDAFGAAHRAHASTEALAHLLPCAAGPLLELEIRTLSRLLGSPERPFVCAIGGAKVRDKVALFTHLMDRVDAFCVGGGMANTFLAAKGVHVGRSLRDDDLDPAREILVRADGSKVQIHLPSDAVVAPSFDADDRSHVVAIDDVGDEMILDIGPLTAKAYADALSRAKTIVFNGPMGVYEKESYRAGTRAVGDAIARATKHAGFTVVGGGDAAAAATLLGFANRVSHVSTGGGATLEFLEGRTLPGIAALERA</sequence>
<dbReference type="PANTHER" id="PTHR11406:SF23">
    <property type="entry name" value="PHOSPHOGLYCERATE KINASE 1, CHLOROPLASTIC-RELATED"/>
    <property type="match status" value="1"/>
</dbReference>
<dbReference type="InterPro" id="IPR015911">
    <property type="entry name" value="Phosphoglycerate_kinase_CS"/>
</dbReference>
<dbReference type="GO" id="GO:0004618">
    <property type="term" value="F:phosphoglycerate kinase activity"/>
    <property type="evidence" value="ECO:0007669"/>
    <property type="project" value="UniProtKB-EC"/>
</dbReference>
<dbReference type="FunFam" id="3.40.50.1260:FF:000031">
    <property type="entry name" value="Phosphoglycerate kinase 1"/>
    <property type="match status" value="1"/>
</dbReference>
<keyword evidence="9 12" id="KW-0418">Kinase</keyword>
<name>E6PCN0_9ZZZZ</name>
<dbReference type="EMBL" id="CABL01000001">
    <property type="protein sequence ID" value="CBH74214.1"/>
    <property type="molecule type" value="Genomic_DNA"/>
</dbReference>
<dbReference type="SUPFAM" id="SSF53748">
    <property type="entry name" value="Phosphoglycerate kinase"/>
    <property type="match status" value="1"/>
</dbReference>
<keyword evidence="11" id="KW-0324">Glycolysis</keyword>
<evidence type="ECO:0000256" key="9">
    <source>
        <dbReference type="ARBA" id="ARBA00022777"/>
    </source>
</evidence>
<dbReference type="GO" id="GO:0005829">
    <property type="term" value="C:cytosol"/>
    <property type="evidence" value="ECO:0007669"/>
    <property type="project" value="TreeGrafter"/>
</dbReference>
<keyword evidence="10" id="KW-0067">ATP-binding</keyword>
<comment type="subunit">
    <text evidence="4">Monomer.</text>
</comment>
<protein>
    <recommendedName>
        <fullName evidence="5">phosphoglycerate kinase</fullName>
        <ecNumber evidence="5">2.7.2.3</ecNumber>
    </recommendedName>
</protein>
<evidence type="ECO:0000256" key="10">
    <source>
        <dbReference type="ARBA" id="ARBA00022840"/>
    </source>
</evidence>
<accession>E6PCN0</accession>
<dbReference type="EC" id="2.7.2.3" evidence="5"/>
<dbReference type="GO" id="GO:0006096">
    <property type="term" value="P:glycolytic process"/>
    <property type="evidence" value="ECO:0007669"/>
    <property type="project" value="UniProtKB-KW"/>
</dbReference>
<dbReference type="Gene3D" id="3.40.50.1260">
    <property type="entry name" value="Phosphoglycerate kinase, N-terminal domain"/>
    <property type="match status" value="2"/>
</dbReference>
<dbReference type="HAMAP" id="MF_00145">
    <property type="entry name" value="Phosphoglyc_kinase"/>
    <property type="match status" value="1"/>
</dbReference>
<dbReference type="GO" id="GO:0006094">
    <property type="term" value="P:gluconeogenesis"/>
    <property type="evidence" value="ECO:0007669"/>
    <property type="project" value="TreeGrafter"/>
</dbReference>
<proteinExistence type="inferred from homology"/>
<evidence type="ECO:0000256" key="1">
    <source>
        <dbReference type="ARBA" id="ARBA00000642"/>
    </source>
</evidence>
<gene>
    <name evidence="12" type="primary">pgk</name>
    <name evidence="12" type="ORF">CARN1_2101</name>
</gene>
<keyword evidence="8" id="KW-0547">Nucleotide-binding</keyword>
<dbReference type="PANTHER" id="PTHR11406">
    <property type="entry name" value="PHOSPHOGLYCERATE KINASE"/>
    <property type="match status" value="1"/>
</dbReference>
<dbReference type="GO" id="GO:0005524">
    <property type="term" value="F:ATP binding"/>
    <property type="evidence" value="ECO:0007669"/>
    <property type="project" value="UniProtKB-KW"/>
</dbReference>
<evidence type="ECO:0000256" key="3">
    <source>
        <dbReference type="ARBA" id="ARBA00008982"/>
    </source>
</evidence>
<evidence type="ECO:0000256" key="2">
    <source>
        <dbReference type="ARBA" id="ARBA00004838"/>
    </source>
</evidence>
<evidence type="ECO:0000256" key="4">
    <source>
        <dbReference type="ARBA" id="ARBA00011245"/>
    </source>
</evidence>
<dbReference type="InterPro" id="IPR001576">
    <property type="entry name" value="Phosphoglycerate_kinase"/>
</dbReference>
<evidence type="ECO:0000256" key="5">
    <source>
        <dbReference type="ARBA" id="ARBA00013061"/>
    </source>
</evidence>
<dbReference type="InterPro" id="IPR015824">
    <property type="entry name" value="Phosphoglycerate_kinase_N"/>
</dbReference>
<comment type="caution">
    <text evidence="12">The sequence shown here is derived from an EMBL/GenBank/DDBJ whole genome shotgun (WGS) entry which is preliminary data.</text>
</comment>
<organism evidence="12">
    <name type="scientific">mine drainage metagenome</name>
    <dbReference type="NCBI Taxonomy" id="410659"/>
    <lineage>
        <taxon>unclassified sequences</taxon>
        <taxon>metagenomes</taxon>
        <taxon>ecological metagenomes</taxon>
    </lineage>
</organism>
<reference evidence="12" key="1">
    <citation type="submission" date="2009-10" db="EMBL/GenBank/DDBJ databases">
        <title>Diversity of trophic interactions inside an arsenic-rich microbial ecosystem.</title>
        <authorList>
            <person name="Bertin P.N."/>
            <person name="Heinrich-Salmeron A."/>
            <person name="Pelletier E."/>
            <person name="Goulhen-Chollet F."/>
            <person name="Arsene-Ploetze F."/>
            <person name="Gallien S."/>
            <person name="Calteau A."/>
            <person name="Vallenet D."/>
            <person name="Casiot C."/>
            <person name="Chane-Woon-Ming B."/>
            <person name="Giloteaux L."/>
            <person name="Barakat M."/>
            <person name="Bonnefoy V."/>
            <person name="Bruneel O."/>
            <person name="Chandler M."/>
            <person name="Cleiss J."/>
            <person name="Duran R."/>
            <person name="Elbaz-Poulichet F."/>
            <person name="Fonknechten N."/>
            <person name="Lauga B."/>
            <person name="Mornico D."/>
            <person name="Ortet P."/>
            <person name="Schaeffer C."/>
            <person name="Siguier P."/>
            <person name="Alexander Thil Smith A."/>
            <person name="Van Dorsselaer A."/>
            <person name="Weissenbach J."/>
            <person name="Medigue C."/>
            <person name="Le Paslier D."/>
        </authorList>
    </citation>
    <scope>NUCLEOTIDE SEQUENCE</scope>
</reference>
<dbReference type="GO" id="GO:0043531">
    <property type="term" value="F:ADP binding"/>
    <property type="evidence" value="ECO:0007669"/>
    <property type="project" value="TreeGrafter"/>
</dbReference>
<evidence type="ECO:0000256" key="8">
    <source>
        <dbReference type="ARBA" id="ARBA00022741"/>
    </source>
</evidence>
<keyword evidence="7 12" id="KW-0808">Transferase</keyword>
<dbReference type="FunFam" id="3.40.50.1260:FF:000006">
    <property type="entry name" value="Phosphoglycerate kinase"/>
    <property type="match status" value="1"/>
</dbReference>
<evidence type="ECO:0000256" key="11">
    <source>
        <dbReference type="ARBA" id="ARBA00023152"/>
    </source>
</evidence>
<comment type="similarity">
    <text evidence="3">Belongs to the phosphoglycerate kinase family.</text>
</comment>
<evidence type="ECO:0000313" key="12">
    <source>
        <dbReference type="EMBL" id="CBH74214.1"/>
    </source>
</evidence>
<evidence type="ECO:0000256" key="7">
    <source>
        <dbReference type="ARBA" id="ARBA00022679"/>
    </source>
</evidence>
<dbReference type="PRINTS" id="PR00477">
    <property type="entry name" value="PHGLYCKINASE"/>
</dbReference>
<comment type="catalytic activity">
    <reaction evidence="1">
        <text>(2R)-3-phosphoglycerate + ATP = (2R)-3-phospho-glyceroyl phosphate + ADP</text>
        <dbReference type="Rhea" id="RHEA:14801"/>
        <dbReference type="ChEBI" id="CHEBI:30616"/>
        <dbReference type="ChEBI" id="CHEBI:57604"/>
        <dbReference type="ChEBI" id="CHEBI:58272"/>
        <dbReference type="ChEBI" id="CHEBI:456216"/>
        <dbReference type="EC" id="2.7.2.3"/>
    </reaction>
</comment>